<reference evidence="2 3" key="1">
    <citation type="submission" date="2019-05" db="EMBL/GenBank/DDBJ databases">
        <title>Another draft genome of Portunus trituberculatus and its Hox gene families provides insights of decapod evolution.</title>
        <authorList>
            <person name="Jeong J.-H."/>
            <person name="Song I."/>
            <person name="Kim S."/>
            <person name="Choi T."/>
            <person name="Kim D."/>
            <person name="Ryu S."/>
            <person name="Kim W."/>
        </authorList>
    </citation>
    <scope>NUCLEOTIDE SEQUENCE [LARGE SCALE GENOMIC DNA]</scope>
    <source>
        <tissue evidence="2">Muscle</tissue>
    </source>
</reference>
<evidence type="ECO:0000313" key="2">
    <source>
        <dbReference type="EMBL" id="MPC58969.1"/>
    </source>
</evidence>
<organism evidence="2 3">
    <name type="scientific">Portunus trituberculatus</name>
    <name type="common">Swimming crab</name>
    <name type="synonym">Neptunus trituberculatus</name>
    <dbReference type="NCBI Taxonomy" id="210409"/>
    <lineage>
        <taxon>Eukaryota</taxon>
        <taxon>Metazoa</taxon>
        <taxon>Ecdysozoa</taxon>
        <taxon>Arthropoda</taxon>
        <taxon>Crustacea</taxon>
        <taxon>Multicrustacea</taxon>
        <taxon>Malacostraca</taxon>
        <taxon>Eumalacostraca</taxon>
        <taxon>Eucarida</taxon>
        <taxon>Decapoda</taxon>
        <taxon>Pleocyemata</taxon>
        <taxon>Brachyura</taxon>
        <taxon>Eubrachyura</taxon>
        <taxon>Portunoidea</taxon>
        <taxon>Portunidae</taxon>
        <taxon>Portuninae</taxon>
        <taxon>Portunus</taxon>
    </lineage>
</organism>
<feature type="compositionally biased region" description="Low complexity" evidence="1">
    <location>
        <begin position="39"/>
        <end position="59"/>
    </location>
</feature>
<sequence>MASQGAPMSPRSQRAGAYVHVQGQVSSGATPQQMVAAAQTSQGSQSSSKSGQRSQNSQGYTPGDTTSRAPTPVQGPITSSPHRGVHSTEAFTHQHLRTDPGTQFASAQASLVASDLDPSTDRVLLALAHARLATHQPFTLPHTNQDKLALQRRNMETSPLKNVRMGNNSPFQRNNSYKLATTPLAEATNNLFRRVEGLSSVDDFRDSNLPLVNNTTVYGPRGNTGKPFHYLSRKNFMGQSKSLAVKRPVSPGQVTNPNLGQRRFYGAQVMVNPALLQELKTPREVKSKENKTEDEIKVAHSGLTPRNKLNDTKPRIVGMVKKVESPTNDTEIW</sequence>
<evidence type="ECO:0000256" key="1">
    <source>
        <dbReference type="SAM" id="MobiDB-lite"/>
    </source>
</evidence>
<gene>
    <name evidence="2" type="ORF">E2C01_052984</name>
</gene>
<evidence type="ECO:0000313" key="3">
    <source>
        <dbReference type="Proteomes" id="UP000324222"/>
    </source>
</evidence>
<keyword evidence="3" id="KW-1185">Reference proteome</keyword>
<proteinExistence type="predicted"/>
<dbReference type="Proteomes" id="UP000324222">
    <property type="component" value="Unassembled WGS sequence"/>
</dbReference>
<name>A0A5B7GMY8_PORTR</name>
<protein>
    <submittedName>
        <fullName evidence="2">Uncharacterized protein</fullName>
    </submittedName>
</protein>
<dbReference type="AlphaFoldDB" id="A0A5B7GMY8"/>
<feature type="compositionally biased region" description="Polar residues" evidence="1">
    <location>
        <begin position="23"/>
        <end position="33"/>
    </location>
</feature>
<dbReference type="OrthoDB" id="8965057at2759"/>
<comment type="caution">
    <text evidence="2">The sequence shown here is derived from an EMBL/GenBank/DDBJ whole genome shotgun (WGS) entry which is preliminary data.</text>
</comment>
<feature type="region of interest" description="Disordered" evidence="1">
    <location>
        <begin position="1"/>
        <end position="85"/>
    </location>
</feature>
<accession>A0A5B7GMY8</accession>
<dbReference type="EMBL" id="VSRR010016144">
    <property type="protein sequence ID" value="MPC58969.1"/>
    <property type="molecule type" value="Genomic_DNA"/>
</dbReference>